<reference evidence="2" key="1">
    <citation type="submission" date="2017-08" db="EMBL/GenBank/DDBJ databases">
        <title>A dynamic microbial community with high functional redundancy inhabits the cold, oxic subseafloor aquifer.</title>
        <authorList>
            <person name="Tully B.J."/>
            <person name="Wheat C.G."/>
            <person name="Glazer B.T."/>
            <person name="Huber J.A."/>
        </authorList>
    </citation>
    <scope>NUCLEOTIDE SEQUENCE [LARGE SCALE GENOMIC DNA]</scope>
</reference>
<organism evidence="1 2">
    <name type="scientific">SAR324 cluster bacterium</name>
    <dbReference type="NCBI Taxonomy" id="2024889"/>
    <lineage>
        <taxon>Bacteria</taxon>
        <taxon>Deltaproteobacteria</taxon>
        <taxon>SAR324 cluster</taxon>
    </lineage>
</organism>
<dbReference type="EMBL" id="NVSR01000012">
    <property type="protein sequence ID" value="PCI29592.1"/>
    <property type="molecule type" value="Genomic_DNA"/>
</dbReference>
<evidence type="ECO:0000313" key="1">
    <source>
        <dbReference type="EMBL" id="PCI29592.1"/>
    </source>
</evidence>
<name>A0A2A4T7V6_9DELT</name>
<protein>
    <submittedName>
        <fullName evidence="1">Uncharacterized protein</fullName>
    </submittedName>
</protein>
<proteinExistence type="predicted"/>
<gene>
    <name evidence="1" type="ORF">COB67_03710</name>
</gene>
<dbReference type="Proteomes" id="UP000218113">
    <property type="component" value="Unassembled WGS sequence"/>
</dbReference>
<accession>A0A2A4T7V6</accession>
<comment type="caution">
    <text evidence="1">The sequence shown here is derived from an EMBL/GenBank/DDBJ whole genome shotgun (WGS) entry which is preliminary data.</text>
</comment>
<evidence type="ECO:0000313" key="2">
    <source>
        <dbReference type="Proteomes" id="UP000218113"/>
    </source>
</evidence>
<dbReference type="AlphaFoldDB" id="A0A2A4T7V6"/>
<sequence>MSGSKPISFADFRERKLKKQAEETLPGVLVWLYCPTCNIIEYTEVVAPNGRTHHCGTLVQESEVQVDFRAEMTITERNLKKIEILLQENQKFRLKKLLARSLDKVLINLKNTEETYLQRLQMASSYQATPYPEDFETLKEKLPIKEENKVGLFISEFRYAPEKRFVKE</sequence>